<sequence length="225" mass="25054">MSYALLPENVTSSFVKELRELSQNHHKYEINRLLNKNANYGGLKKSKEEILAIAKNGNNFFSAVNDLYNIMQEAEAEFFKSILTKAALVMQAPTKKNREALRAEFNRFKAQVHEYKNSHPFSTGLGNILINSLALTLGIALVITSIALAAPVSVPGIVIGLGQVLMSSLGVITTVISANMLAQNASMHYRFFKNEYEKRSESFINDIDSDDYEEYLKHAQFIGGA</sequence>
<keyword evidence="1" id="KW-1133">Transmembrane helix</keyword>
<dbReference type="OrthoDB" id="9968289at2"/>
<dbReference type="AlphaFoldDB" id="A0A0W0ZEP5"/>
<dbReference type="RefSeq" id="WP_058509847.1">
    <property type="nucleotide sequence ID" value="NZ_LNYY01000019.1"/>
</dbReference>
<dbReference type="EMBL" id="LNYY01000019">
    <property type="protein sequence ID" value="KTD67693.1"/>
    <property type="molecule type" value="Genomic_DNA"/>
</dbReference>
<keyword evidence="1" id="KW-0812">Transmembrane</keyword>
<accession>A0A0W0ZEP5</accession>
<evidence type="ECO:0000313" key="3">
    <source>
        <dbReference type="Proteomes" id="UP000054926"/>
    </source>
</evidence>
<keyword evidence="3" id="KW-1185">Reference proteome</keyword>
<dbReference type="PATRIC" id="fig|947033.5.peg.908"/>
<evidence type="ECO:0008006" key="4">
    <source>
        <dbReference type="Google" id="ProtNLM"/>
    </source>
</evidence>
<comment type="caution">
    <text evidence="2">The sequence shown here is derived from an EMBL/GenBank/DDBJ whole genome shotgun (WGS) entry which is preliminary data.</text>
</comment>
<gene>
    <name evidence="2" type="ORF">Lste_0851</name>
</gene>
<evidence type="ECO:0000256" key="1">
    <source>
        <dbReference type="SAM" id="Phobius"/>
    </source>
</evidence>
<reference evidence="2 3" key="1">
    <citation type="submission" date="2015-11" db="EMBL/GenBank/DDBJ databases">
        <title>Genomic analysis of 38 Legionella species identifies large and diverse effector repertoires.</title>
        <authorList>
            <person name="Burstein D."/>
            <person name="Amaro F."/>
            <person name="Zusman T."/>
            <person name="Lifshitz Z."/>
            <person name="Cohen O."/>
            <person name="Gilbert J.A."/>
            <person name="Pupko T."/>
            <person name="Shuman H.A."/>
            <person name="Segal G."/>
        </authorList>
    </citation>
    <scope>NUCLEOTIDE SEQUENCE [LARGE SCALE GENOMIC DNA]</scope>
    <source>
        <strain evidence="2 3">IMVS3376</strain>
    </source>
</reference>
<keyword evidence="1" id="KW-0472">Membrane</keyword>
<proteinExistence type="predicted"/>
<name>A0A0W0ZEP5_9GAMM</name>
<dbReference type="Proteomes" id="UP000054926">
    <property type="component" value="Unassembled WGS sequence"/>
</dbReference>
<organism evidence="2 3">
    <name type="scientific">Legionella steelei</name>
    <dbReference type="NCBI Taxonomy" id="947033"/>
    <lineage>
        <taxon>Bacteria</taxon>
        <taxon>Pseudomonadati</taxon>
        <taxon>Pseudomonadota</taxon>
        <taxon>Gammaproteobacteria</taxon>
        <taxon>Legionellales</taxon>
        <taxon>Legionellaceae</taxon>
        <taxon>Legionella</taxon>
    </lineage>
</organism>
<feature type="transmembrane region" description="Helical" evidence="1">
    <location>
        <begin position="128"/>
        <end position="150"/>
    </location>
</feature>
<protein>
    <recommendedName>
        <fullName evidence="4">DUF5638 domain-containing protein</fullName>
    </recommendedName>
</protein>
<dbReference type="STRING" id="947033.Lste_0851"/>
<feature type="transmembrane region" description="Helical" evidence="1">
    <location>
        <begin position="156"/>
        <end position="182"/>
    </location>
</feature>
<evidence type="ECO:0000313" key="2">
    <source>
        <dbReference type="EMBL" id="KTD67693.1"/>
    </source>
</evidence>